<evidence type="ECO:0000313" key="3">
    <source>
        <dbReference type="Proteomes" id="UP000799770"/>
    </source>
</evidence>
<dbReference type="AlphaFoldDB" id="A0A6A5Z8Y6"/>
<accession>A0A6A5Z8Y6</accession>
<evidence type="ECO:0000256" key="1">
    <source>
        <dbReference type="SAM" id="MobiDB-lite"/>
    </source>
</evidence>
<dbReference type="OrthoDB" id="10444702at2759"/>
<name>A0A6A5Z8Y6_9PLEO</name>
<keyword evidence="3" id="KW-1185">Reference proteome</keyword>
<feature type="compositionally biased region" description="Low complexity" evidence="1">
    <location>
        <begin position="90"/>
        <end position="110"/>
    </location>
</feature>
<gene>
    <name evidence="2" type="ORF">BDV96DRAFT_86634</name>
</gene>
<proteinExistence type="predicted"/>
<organism evidence="2 3">
    <name type="scientific">Lophiotrema nucula</name>
    <dbReference type="NCBI Taxonomy" id="690887"/>
    <lineage>
        <taxon>Eukaryota</taxon>
        <taxon>Fungi</taxon>
        <taxon>Dikarya</taxon>
        <taxon>Ascomycota</taxon>
        <taxon>Pezizomycotina</taxon>
        <taxon>Dothideomycetes</taxon>
        <taxon>Pleosporomycetidae</taxon>
        <taxon>Pleosporales</taxon>
        <taxon>Lophiotremataceae</taxon>
        <taxon>Lophiotrema</taxon>
    </lineage>
</organism>
<protein>
    <submittedName>
        <fullName evidence="2">Uncharacterized protein</fullName>
    </submittedName>
</protein>
<evidence type="ECO:0000313" key="2">
    <source>
        <dbReference type="EMBL" id="KAF2114858.1"/>
    </source>
</evidence>
<dbReference type="EMBL" id="ML977324">
    <property type="protein sequence ID" value="KAF2114858.1"/>
    <property type="molecule type" value="Genomic_DNA"/>
</dbReference>
<dbReference type="Proteomes" id="UP000799770">
    <property type="component" value="Unassembled WGS sequence"/>
</dbReference>
<feature type="region of interest" description="Disordered" evidence="1">
    <location>
        <begin position="86"/>
        <end position="110"/>
    </location>
</feature>
<reference evidence="2" key="1">
    <citation type="journal article" date="2020" name="Stud. Mycol.">
        <title>101 Dothideomycetes genomes: a test case for predicting lifestyles and emergence of pathogens.</title>
        <authorList>
            <person name="Haridas S."/>
            <person name="Albert R."/>
            <person name="Binder M."/>
            <person name="Bloem J."/>
            <person name="Labutti K."/>
            <person name="Salamov A."/>
            <person name="Andreopoulos B."/>
            <person name="Baker S."/>
            <person name="Barry K."/>
            <person name="Bills G."/>
            <person name="Bluhm B."/>
            <person name="Cannon C."/>
            <person name="Castanera R."/>
            <person name="Culley D."/>
            <person name="Daum C."/>
            <person name="Ezra D."/>
            <person name="Gonzalez J."/>
            <person name="Henrissat B."/>
            <person name="Kuo A."/>
            <person name="Liang C."/>
            <person name="Lipzen A."/>
            <person name="Lutzoni F."/>
            <person name="Magnuson J."/>
            <person name="Mondo S."/>
            <person name="Nolan M."/>
            <person name="Ohm R."/>
            <person name="Pangilinan J."/>
            <person name="Park H.-J."/>
            <person name="Ramirez L."/>
            <person name="Alfaro M."/>
            <person name="Sun H."/>
            <person name="Tritt A."/>
            <person name="Yoshinaga Y."/>
            <person name="Zwiers L.-H."/>
            <person name="Turgeon B."/>
            <person name="Goodwin S."/>
            <person name="Spatafora J."/>
            <person name="Crous P."/>
            <person name="Grigoriev I."/>
        </authorList>
    </citation>
    <scope>NUCLEOTIDE SEQUENCE</scope>
    <source>
        <strain evidence="2">CBS 627.86</strain>
    </source>
</reference>
<sequence length="110" mass="11526">MLPSILAGPHILTHTPACTSPTMAYTEEQARADAAKHGDTIARHKDTAKHSGDAAEHFAKQAGFGKYAKKIGELVSKLVGKKQKEYTAGKDTAAKPAAPVDAQPAPVTAH</sequence>